<dbReference type="STRING" id="1220188.A0A4S3JVY2"/>
<dbReference type="Proteomes" id="UP000308092">
    <property type="component" value="Unassembled WGS sequence"/>
</dbReference>
<reference evidence="2 3" key="1">
    <citation type="submission" date="2019-03" db="EMBL/GenBank/DDBJ databases">
        <title>The genome sequence of a newly discovered highly antifungal drug resistant Aspergillus species, Aspergillus tanneri NIH 1004.</title>
        <authorList>
            <person name="Mounaud S."/>
            <person name="Singh I."/>
            <person name="Joardar V."/>
            <person name="Pakala S."/>
            <person name="Pakala S."/>
            <person name="Venepally P."/>
            <person name="Hoover J."/>
            <person name="Nierman W."/>
            <person name="Chung J."/>
            <person name="Losada L."/>
        </authorList>
    </citation>
    <scope>NUCLEOTIDE SEQUENCE [LARGE SCALE GENOMIC DNA]</scope>
    <source>
        <strain evidence="2 3">NIH1004</strain>
    </source>
</reference>
<keyword evidence="3" id="KW-1185">Reference proteome</keyword>
<feature type="region of interest" description="Disordered" evidence="1">
    <location>
        <begin position="29"/>
        <end position="57"/>
    </location>
</feature>
<evidence type="ECO:0000313" key="2">
    <source>
        <dbReference type="EMBL" id="THC99577.1"/>
    </source>
</evidence>
<accession>A0A4S3JVY2</accession>
<sequence>MQNVLTTLEVVTKTGNQENFNLLRAAAADESSWVQPATTDKDKDDDDDDDVDRFEMHNDNTPISVLSTSSPVHEAIAASLQHILRHLLSTCGYSHKYLPCVAAIVALPPLSYTIVRCDLNNADVQSIHPLHFAMAYHDPDLLSWLTGFIPGGSSAAGIIARNPDVAEAYTAPARSTPAGFPIDFPFRSTCSLWLQKNWVSGIQSH</sequence>
<comment type="caution">
    <text evidence="2">The sequence shown here is derived from an EMBL/GenBank/DDBJ whole genome shotgun (WGS) entry which is preliminary data.</text>
</comment>
<dbReference type="VEuPathDB" id="FungiDB:EYZ11_000946"/>
<evidence type="ECO:0000256" key="1">
    <source>
        <dbReference type="SAM" id="MobiDB-lite"/>
    </source>
</evidence>
<proteinExistence type="predicted"/>
<evidence type="ECO:0000313" key="3">
    <source>
        <dbReference type="Proteomes" id="UP000308092"/>
    </source>
</evidence>
<dbReference type="EMBL" id="SOSA01000015">
    <property type="protein sequence ID" value="THC99577.1"/>
    <property type="molecule type" value="Genomic_DNA"/>
</dbReference>
<protein>
    <submittedName>
        <fullName evidence="2">Uncharacterized protein</fullName>
    </submittedName>
</protein>
<feature type="compositionally biased region" description="Acidic residues" evidence="1">
    <location>
        <begin position="43"/>
        <end position="52"/>
    </location>
</feature>
<organism evidence="2 3">
    <name type="scientific">Aspergillus tanneri</name>
    <dbReference type="NCBI Taxonomy" id="1220188"/>
    <lineage>
        <taxon>Eukaryota</taxon>
        <taxon>Fungi</taxon>
        <taxon>Dikarya</taxon>
        <taxon>Ascomycota</taxon>
        <taxon>Pezizomycotina</taxon>
        <taxon>Eurotiomycetes</taxon>
        <taxon>Eurotiomycetidae</taxon>
        <taxon>Eurotiales</taxon>
        <taxon>Aspergillaceae</taxon>
        <taxon>Aspergillus</taxon>
        <taxon>Aspergillus subgen. Circumdati</taxon>
    </lineage>
</organism>
<dbReference type="AlphaFoldDB" id="A0A4S3JVY2"/>
<name>A0A4S3JVY2_9EURO</name>
<gene>
    <name evidence="2" type="ORF">EYZ11_000946</name>
</gene>